<accession>K9ZI19</accession>
<evidence type="ECO:0000256" key="1">
    <source>
        <dbReference type="SAM" id="MobiDB-lite"/>
    </source>
</evidence>
<name>K9ZI19_ANACC</name>
<dbReference type="HOGENOM" id="CLU_3057880_0_0_3"/>
<feature type="region of interest" description="Disordered" evidence="1">
    <location>
        <begin position="1"/>
        <end position="33"/>
    </location>
</feature>
<dbReference type="Proteomes" id="UP000010474">
    <property type="component" value="Chromosome"/>
</dbReference>
<proteinExistence type="predicted"/>
<keyword evidence="3" id="KW-1185">Reference proteome</keyword>
<dbReference type="AlphaFoldDB" id="K9ZI19"/>
<protein>
    <submittedName>
        <fullName evidence="2">Uncharacterized protein</fullName>
    </submittedName>
</protein>
<evidence type="ECO:0000313" key="3">
    <source>
        <dbReference type="Proteomes" id="UP000010474"/>
    </source>
</evidence>
<organism evidence="2 3">
    <name type="scientific">Anabaena cylindrica (strain ATCC 27899 / PCC 7122)</name>
    <dbReference type="NCBI Taxonomy" id="272123"/>
    <lineage>
        <taxon>Bacteria</taxon>
        <taxon>Bacillati</taxon>
        <taxon>Cyanobacteriota</taxon>
        <taxon>Cyanophyceae</taxon>
        <taxon>Nostocales</taxon>
        <taxon>Nostocaceae</taxon>
        <taxon>Anabaena</taxon>
    </lineage>
</organism>
<dbReference type="PATRIC" id="fig|272123.3.peg.3262"/>
<dbReference type="EMBL" id="CP003659">
    <property type="protein sequence ID" value="AFZ58409.1"/>
    <property type="molecule type" value="Genomic_DNA"/>
</dbReference>
<sequence length="53" mass="6112">MGSLPNQTSDRRELDVGETHLKEIKTTNSTENNPCIREYSTAFKYELMTSNIF</sequence>
<dbReference type="RefSeq" id="WP_015215038.1">
    <property type="nucleotide sequence ID" value="NC_019771.1"/>
</dbReference>
<reference evidence="3" key="1">
    <citation type="journal article" date="2013" name="Proc. Natl. Acad. Sci. U.S.A.">
        <title>Improving the coverage of the cyanobacterial phylum using diversity-driven genome sequencing.</title>
        <authorList>
            <person name="Shih P.M."/>
            <person name="Wu D."/>
            <person name="Latifi A."/>
            <person name="Axen S.D."/>
            <person name="Fewer D.P."/>
            <person name="Talla E."/>
            <person name="Calteau A."/>
            <person name="Cai F."/>
            <person name="Tandeau de Marsac N."/>
            <person name="Rippka R."/>
            <person name="Herdman M."/>
            <person name="Sivonen K."/>
            <person name="Coursin T."/>
            <person name="Laurent T."/>
            <person name="Goodwin L."/>
            <person name="Nolan M."/>
            <person name="Davenport K.W."/>
            <person name="Han C.S."/>
            <person name="Rubin E.M."/>
            <person name="Eisen J.A."/>
            <person name="Woyke T."/>
            <person name="Gugger M."/>
            <person name="Kerfeld C.A."/>
        </authorList>
    </citation>
    <scope>NUCLEOTIDE SEQUENCE [LARGE SCALE GENOMIC DNA]</scope>
    <source>
        <strain evidence="3">ATCC 27899 / PCC 7122</strain>
    </source>
</reference>
<gene>
    <name evidence="2" type="ordered locus">Anacy_2989</name>
</gene>
<evidence type="ECO:0000313" key="2">
    <source>
        <dbReference type="EMBL" id="AFZ58409.1"/>
    </source>
</evidence>
<feature type="compositionally biased region" description="Basic and acidic residues" evidence="1">
    <location>
        <begin position="9"/>
        <end position="25"/>
    </location>
</feature>
<dbReference type="KEGG" id="acy:Anacy_2989"/>